<sequence>MSLNVLQNRWDGTEGNDSWVAETSTTGWTAYGRAGDDHMTGSPLADLLSGGDGDDVVHGGGGNDRIYGGAGQDQLYGGDGNDLIDGGGQYDLIYGGNGNDVVLGGGIAYGEGGNDMLSGSEERDILIGGDGNDTIQGGNGADFLRGGNGTDTIYGGGDDTANFDYTDELWGDAGKDFLHGGVGRDVFVYWTESESVPGAATRDVIYGFTQGADDISLPVDADTVTPDFQDFVFIGMDGFSGGAGEVRYDVVDGNTFVTADMNGDRVADFEIELAGEINLTASDFLL</sequence>
<evidence type="ECO:0000256" key="1">
    <source>
        <dbReference type="ARBA" id="ARBA00004613"/>
    </source>
</evidence>
<organism evidence="3 4">
    <name type="scientific">Bosea vestrisii</name>
    <dbReference type="NCBI Taxonomy" id="151416"/>
    <lineage>
        <taxon>Bacteria</taxon>
        <taxon>Pseudomonadati</taxon>
        <taxon>Pseudomonadota</taxon>
        <taxon>Alphaproteobacteria</taxon>
        <taxon>Hyphomicrobiales</taxon>
        <taxon>Boseaceae</taxon>
        <taxon>Bosea</taxon>
    </lineage>
</organism>
<dbReference type="InterPro" id="IPR050557">
    <property type="entry name" value="RTX_toxin/Mannuronan_C5-epim"/>
</dbReference>
<dbReference type="SUPFAM" id="SSF51120">
    <property type="entry name" value="beta-Roll"/>
    <property type="match status" value="1"/>
</dbReference>
<comment type="caution">
    <text evidence="3">The sequence shown here is derived from an EMBL/GenBank/DDBJ whole genome shotgun (WGS) entry which is preliminary data.</text>
</comment>
<evidence type="ECO:0000256" key="2">
    <source>
        <dbReference type="ARBA" id="ARBA00022525"/>
    </source>
</evidence>
<dbReference type="PRINTS" id="PR00313">
    <property type="entry name" value="CABNDNGRPT"/>
</dbReference>
<evidence type="ECO:0000313" key="4">
    <source>
        <dbReference type="Proteomes" id="UP001596104"/>
    </source>
</evidence>
<dbReference type="Proteomes" id="UP001596104">
    <property type="component" value="Unassembled WGS sequence"/>
</dbReference>
<comment type="subcellular location">
    <subcellularLocation>
        <location evidence="1">Secreted</location>
    </subcellularLocation>
</comment>
<dbReference type="PANTHER" id="PTHR38340:SF1">
    <property type="entry name" value="S-LAYER PROTEIN"/>
    <property type="match status" value="1"/>
</dbReference>
<reference evidence="4" key="1">
    <citation type="journal article" date="2019" name="Int. J. Syst. Evol. Microbiol.">
        <title>The Global Catalogue of Microorganisms (GCM) 10K type strain sequencing project: providing services to taxonomists for standard genome sequencing and annotation.</title>
        <authorList>
            <consortium name="The Broad Institute Genomics Platform"/>
            <consortium name="The Broad Institute Genome Sequencing Center for Infectious Disease"/>
            <person name="Wu L."/>
            <person name="Ma J."/>
        </authorList>
    </citation>
    <scope>NUCLEOTIDE SEQUENCE [LARGE SCALE GENOMIC DNA]</scope>
    <source>
        <strain evidence="4">CGMCC 1.16326</strain>
    </source>
</reference>
<dbReference type="InterPro" id="IPR018511">
    <property type="entry name" value="Hemolysin-typ_Ca-bd_CS"/>
</dbReference>
<gene>
    <name evidence="3" type="ORF">ACFPPC_11945</name>
</gene>
<name>A0ABW0H9P1_9HYPH</name>
<dbReference type="Pfam" id="PF00353">
    <property type="entry name" value="HemolysinCabind"/>
    <property type="match status" value="4"/>
</dbReference>
<dbReference type="InterPro" id="IPR011049">
    <property type="entry name" value="Serralysin-like_metalloprot_C"/>
</dbReference>
<evidence type="ECO:0000313" key="3">
    <source>
        <dbReference type="EMBL" id="MFC5393350.1"/>
    </source>
</evidence>
<keyword evidence="4" id="KW-1185">Reference proteome</keyword>
<keyword evidence="2" id="KW-0964">Secreted</keyword>
<dbReference type="Gene3D" id="2.150.10.10">
    <property type="entry name" value="Serralysin-like metalloprotease, C-terminal"/>
    <property type="match status" value="3"/>
</dbReference>
<dbReference type="PANTHER" id="PTHR38340">
    <property type="entry name" value="S-LAYER PROTEIN"/>
    <property type="match status" value="1"/>
</dbReference>
<proteinExistence type="predicted"/>
<dbReference type="EMBL" id="JBHSLV010000020">
    <property type="protein sequence ID" value="MFC5393350.1"/>
    <property type="molecule type" value="Genomic_DNA"/>
</dbReference>
<dbReference type="RefSeq" id="WP_377008322.1">
    <property type="nucleotide sequence ID" value="NZ_JBHSLV010000020.1"/>
</dbReference>
<accession>A0ABW0H9P1</accession>
<protein>
    <submittedName>
        <fullName evidence="3">Calcium-binding protein</fullName>
    </submittedName>
</protein>
<dbReference type="InterPro" id="IPR001343">
    <property type="entry name" value="Hemolysn_Ca-bd"/>
</dbReference>
<dbReference type="PROSITE" id="PS00330">
    <property type="entry name" value="HEMOLYSIN_CALCIUM"/>
    <property type="match status" value="5"/>
</dbReference>